<dbReference type="PROSITE" id="PS51384">
    <property type="entry name" value="FAD_FR"/>
    <property type="match status" value="1"/>
</dbReference>
<dbReference type="Proteomes" id="UP000503004">
    <property type="component" value="Chromosome"/>
</dbReference>
<dbReference type="AlphaFoldDB" id="A0A858Q4H8"/>
<dbReference type="GO" id="GO:0005829">
    <property type="term" value="C:cytosol"/>
    <property type="evidence" value="ECO:0007669"/>
    <property type="project" value="TreeGrafter"/>
</dbReference>
<dbReference type="EMBL" id="CP046565">
    <property type="protein sequence ID" value="QJD28725.1"/>
    <property type="molecule type" value="Genomic_DNA"/>
</dbReference>
<dbReference type="Gene3D" id="3.40.50.360">
    <property type="match status" value="1"/>
</dbReference>
<comment type="cofactor">
    <cofactor evidence="1">
        <name>FMN</name>
        <dbReference type="ChEBI" id="CHEBI:58210"/>
    </cofactor>
</comment>
<accession>A0A858Q4H8</accession>
<feature type="signal peptide" evidence="15">
    <location>
        <begin position="1"/>
        <end position="32"/>
    </location>
</feature>
<dbReference type="Gene3D" id="1.20.990.10">
    <property type="entry name" value="NADPH-cytochrome p450 Reductase, Chain A, domain 3"/>
    <property type="match status" value="1"/>
</dbReference>
<dbReference type="FunFam" id="3.40.50.80:FF:000001">
    <property type="entry name" value="NADPH--cytochrome P450 reductase 1"/>
    <property type="match status" value="1"/>
</dbReference>
<dbReference type="SUPFAM" id="SSF52218">
    <property type="entry name" value="Flavoproteins"/>
    <property type="match status" value="1"/>
</dbReference>
<keyword evidence="5" id="KW-0028">Amino-acid biosynthesis</keyword>
<dbReference type="SUPFAM" id="SSF63380">
    <property type="entry name" value="Riboflavin synthase domain-like"/>
    <property type="match status" value="1"/>
</dbReference>
<reference evidence="19" key="1">
    <citation type="submission" date="2019-12" db="EMBL/GenBank/DDBJ databases">
        <authorList>
            <person name="Awala S.I."/>
            <person name="Rhee S.K."/>
        </authorList>
    </citation>
    <scope>NUCLEOTIDE SEQUENCE [LARGE SCALE GENOMIC DNA]</scope>
    <source>
        <strain evidence="19">IM1</strain>
    </source>
</reference>
<dbReference type="PRINTS" id="PR00369">
    <property type="entry name" value="FLAVODOXIN"/>
</dbReference>
<keyword evidence="12" id="KW-0198">Cysteine biosynthesis</keyword>
<evidence type="ECO:0000256" key="2">
    <source>
        <dbReference type="ARBA" id="ARBA00001974"/>
    </source>
</evidence>
<keyword evidence="10" id="KW-0249">Electron transport</keyword>
<protein>
    <recommendedName>
        <fullName evidence="3">assimilatory sulfite reductase (NADPH)</fullName>
        <ecNumber evidence="3">1.8.1.2</ecNumber>
    </recommendedName>
</protein>
<evidence type="ECO:0000256" key="8">
    <source>
        <dbReference type="ARBA" id="ARBA00022827"/>
    </source>
</evidence>
<evidence type="ECO:0000256" key="12">
    <source>
        <dbReference type="ARBA" id="ARBA00023192"/>
    </source>
</evidence>
<dbReference type="InterPro" id="IPR023173">
    <property type="entry name" value="NADPH_Cyt_P450_Rdtase_alpha"/>
</dbReference>
<dbReference type="Pfam" id="PF00175">
    <property type="entry name" value="NAD_binding_1"/>
    <property type="match status" value="1"/>
</dbReference>
<evidence type="ECO:0000259" key="17">
    <source>
        <dbReference type="PROSITE" id="PS51384"/>
    </source>
</evidence>
<dbReference type="CDD" id="cd06199">
    <property type="entry name" value="SiR"/>
    <property type="match status" value="1"/>
</dbReference>
<dbReference type="InterPro" id="IPR001709">
    <property type="entry name" value="Flavoprot_Pyr_Nucl_cyt_Rdtase"/>
</dbReference>
<keyword evidence="9" id="KW-0521">NADP</keyword>
<evidence type="ECO:0000256" key="7">
    <source>
        <dbReference type="ARBA" id="ARBA00022643"/>
    </source>
</evidence>
<dbReference type="NCBIfam" id="TIGR01931">
    <property type="entry name" value="cysJ"/>
    <property type="match status" value="1"/>
</dbReference>
<dbReference type="InterPro" id="IPR017938">
    <property type="entry name" value="Riboflavin_synthase-like_b-brl"/>
</dbReference>
<evidence type="ECO:0000256" key="14">
    <source>
        <dbReference type="SAM" id="MobiDB-lite"/>
    </source>
</evidence>
<dbReference type="Gene3D" id="2.40.30.10">
    <property type="entry name" value="Translation factors"/>
    <property type="match status" value="1"/>
</dbReference>
<dbReference type="Pfam" id="PF00258">
    <property type="entry name" value="Flavodoxin_1"/>
    <property type="match status" value="1"/>
</dbReference>
<keyword evidence="6" id="KW-0285">Flavoprotein</keyword>
<dbReference type="Pfam" id="PF00667">
    <property type="entry name" value="FAD_binding_1"/>
    <property type="match status" value="1"/>
</dbReference>
<dbReference type="PANTHER" id="PTHR19384">
    <property type="entry name" value="NITRIC OXIDE SYNTHASE-RELATED"/>
    <property type="match status" value="1"/>
</dbReference>
<evidence type="ECO:0000256" key="1">
    <source>
        <dbReference type="ARBA" id="ARBA00001917"/>
    </source>
</evidence>
<dbReference type="GO" id="GO:0010181">
    <property type="term" value="F:FMN binding"/>
    <property type="evidence" value="ECO:0007669"/>
    <property type="project" value="InterPro"/>
</dbReference>
<dbReference type="EC" id="1.8.1.2" evidence="3"/>
<dbReference type="PANTHER" id="PTHR19384:SF128">
    <property type="entry name" value="NADPH OXIDOREDUCTASE A"/>
    <property type="match status" value="1"/>
</dbReference>
<dbReference type="GO" id="GO:0004783">
    <property type="term" value="F:sulfite reductase (NADPH) activity"/>
    <property type="evidence" value="ECO:0007669"/>
    <property type="project" value="UniProtKB-EC"/>
</dbReference>
<dbReference type="InterPro" id="IPR008254">
    <property type="entry name" value="Flavodoxin/NO_synth"/>
</dbReference>
<feature type="region of interest" description="Disordered" evidence="14">
    <location>
        <begin position="129"/>
        <end position="160"/>
    </location>
</feature>
<keyword evidence="15" id="KW-0732">Signal</keyword>
<dbReference type="InterPro" id="IPR017927">
    <property type="entry name" value="FAD-bd_FR_type"/>
</dbReference>
<evidence type="ECO:0000256" key="5">
    <source>
        <dbReference type="ARBA" id="ARBA00022605"/>
    </source>
</evidence>
<dbReference type="Gene3D" id="3.40.50.80">
    <property type="entry name" value="Nucleotide-binding domain of ferredoxin-NADP reductase (FNR) module"/>
    <property type="match status" value="1"/>
</dbReference>
<feature type="chain" id="PRO_5032901969" description="assimilatory sulfite reductase (NADPH)" evidence="15">
    <location>
        <begin position="33"/>
        <end position="983"/>
    </location>
</feature>
<evidence type="ECO:0000256" key="11">
    <source>
        <dbReference type="ARBA" id="ARBA00023002"/>
    </source>
</evidence>
<comment type="catalytic activity">
    <reaction evidence="13">
        <text>hydrogen sulfide + 3 NADP(+) + 3 H2O = sulfite + 3 NADPH + 4 H(+)</text>
        <dbReference type="Rhea" id="RHEA:13801"/>
        <dbReference type="ChEBI" id="CHEBI:15377"/>
        <dbReference type="ChEBI" id="CHEBI:15378"/>
        <dbReference type="ChEBI" id="CHEBI:17359"/>
        <dbReference type="ChEBI" id="CHEBI:29919"/>
        <dbReference type="ChEBI" id="CHEBI:57783"/>
        <dbReference type="ChEBI" id="CHEBI:58349"/>
        <dbReference type="EC" id="1.8.1.2"/>
    </reaction>
</comment>
<name>A0A858Q4H8_9GAMM</name>
<evidence type="ECO:0000259" key="16">
    <source>
        <dbReference type="PROSITE" id="PS50902"/>
    </source>
</evidence>
<evidence type="ECO:0000256" key="10">
    <source>
        <dbReference type="ARBA" id="ARBA00022982"/>
    </source>
</evidence>
<comment type="cofactor">
    <cofactor evidence="2">
        <name>FAD</name>
        <dbReference type="ChEBI" id="CHEBI:57692"/>
    </cofactor>
</comment>
<dbReference type="InterPro" id="IPR029039">
    <property type="entry name" value="Flavoprotein-like_sf"/>
</dbReference>
<evidence type="ECO:0000313" key="19">
    <source>
        <dbReference type="Proteomes" id="UP000503004"/>
    </source>
</evidence>
<evidence type="ECO:0000256" key="6">
    <source>
        <dbReference type="ARBA" id="ARBA00022630"/>
    </source>
</evidence>
<evidence type="ECO:0000256" key="3">
    <source>
        <dbReference type="ARBA" id="ARBA00012604"/>
    </source>
</evidence>
<dbReference type="PRINTS" id="PR00371">
    <property type="entry name" value="FPNCR"/>
</dbReference>
<dbReference type="InterPro" id="IPR003097">
    <property type="entry name" value="CysJ-like_FAD-binding"/>
</dbReference>
<keyword evidence="11 18" id="KW-0560">Oxidoreductase</keyword>
<dbReference type="InterPro" id="IPR036280">
    <property type="entry name" value="Multihaem_cyt_sf"/>
</dbReference>
<dbReference type="GO" id="GO:0019344">
    <property type="term" value="P:cysteine biosynthetic process"/>
    <property type="evidence" value="ECO:0007669"/>
    <property type="project" value="UniProtKB-KW"/>
</dbReference>
<evidence type="ECO:0000256" key="4">
    <source>
        <dbReference type="ARBA" id="ARBA00022448"/>
    </source>
</evidence>
<keyword evidence="8" id="KW-0274">FAD</keyword>
<dbReference type="InterPro" id="IPR001433">
    <property type="entry name" value="OxRdtase_FAD/NAD-bd"/>
</dbReference>
<keyword evidence="7" id="KW-0288">FMN</keyword>
<dbReference type="GO" id="GO:0050660">
    <property type="term" value="F:flavin adenine dinucleotide binding"/>
    <property type="evidence" value="ECO:0007669"/>
    <property type="project" value="InterPro"/>
</dbReference>
<feature type="compositionally biased region" description="Basic and acidic residues" evidence="14">
    <location>
        <begin position="140"/>
        <end position="150"/>
    </location>
</feature>
<dbReference type="SUPFAM" id="SSF52343">
    <property type="entry name" value="Ferredoxin reductase-like, C-terminal NADP-linked domain"/>
    <property type="match status" value="1"/>
</dbReference>
<keyword evidence="19" id="KW-1185">Reference proteome</keyword>
<dbReference type="PROSITE" id="PS50902">
    <property type="entry name" value="FLAVODOXIN_LIKE"/>
    <property type="match status" value="1"/>
</dbReference>
<keyword evidence="4" id="KW-0813">Transport</keyword>
<evidence type="ECO:0000256" key="9">
    <source>
        <dbReference type="ARBA" id="ARBA00022857"/>
    </source>
</evidence>
<evidence type="ECO:0000256" key="13">
    <source>
        <dbReference type="ARBA" id="ARBA00052219"/>
    </source>
</evidence>
<dbReference type="InterPro" id="IPR001094">
    <property type="entry name" value="Flavdoxin-like"/>
</dbReference>
<dbReference type="KEGG" id="metu:GNH96_01225"/>
<feature type="domain" description="Flavodoxin-like" evidence="16">
    <location>
        <begin position="444"/>
        <end position="582"/>
    </location>
</feature>
<evidence type="ECO:0000256" key="15">
    <source>
        <dbReference type="SAM" id="SignalP"/>
    </source>
</evidence>
<organism evidence="18 19">
    <name type="scientific">Methylococcus geothermalis</name>
    <dbReference type="NCBI Taxonomy" id="2681310"/>
    <lineage>
        <taxon>Bacteria</taxon>
        <taxon>Pseudomonadati</taxon>
        <taxon>Pseudomonadota</taxon>
        <taxon>Gammaproteobacteria</taxon>
        <taxon>Methylococcales</taxon>
        <taxon>Methylococcaceae</taxon>
        <taxon>Methylococcus</taxon>
    </lineage>
</organism>
<proteinExistence type="predicted"/>
<dbReference type="InterPro" id="IPR010199">
    <property type="entry name" value="CysJ"/>
</dbReference>
<evidence type="ECO:0000313" key="18">
    <source>
        <dbReference type="EMBL" id="QJD28725.1"/>
    </source>
</evidence>
<feature type="domain" description="FAD-binding FR-type" evidence="17">
    <location>
        <begin position="615"/>
        <end position="832"/>
    </location>
</feature>
<sequence length="983" mass="108802">MRRRFLNSKMMRYACSLCLAWLVLAAGGSALAAERHSDPDGCFSCHGLPGLEYLDDHGVLRVATILKSDYYGSLHGSVPCKDCHRKIERYPHKPEEGYVDCSESCHLNEPSKDKAFTHKPVVDEFKTSVHGAGHAPGATKDFHGGNRLEEETGQQNPSCRRCHSNTPYIKDANLERFKQELHHTETECGTCHQGETWRNQFSGHILRRLVGKNYNKMEANAMCVDCHGNHEAMAKVEIQDPETKERKKASFRFAHAADSYAKTLHGRLLAVNDESGASCIDCHAPDGFRHGILRDESKAASTHPDRLGETCSQAGCHGYARSPLNLGFLNTDLHDLDFLRMEGLSFALDFSRLDSAWYAAAWVLGPLGLIFLVSSFLSPLSRSRQGPVTEVVGYEHFQRVMIGSASAKAGLWRRILPRLAGRSSGSNPAAAAPVVEPDAPITSLTLLFGSQTGNGEGVAADLEARLKAWGYSVKRVDMADYDPQDIVNERLLFVIVSTHGEGQPPIPAEKLHGYLYAETAPRLEHLKFAVFALGDSSYKYFCKAGKDFDAFLQRLGASRVLDRVDADADFEEAAAAWIEAVLGCCRSIIGDTGIEPPREAEPTDQAAVKAGYGKTNPYPAAVRRNVNLNGDGSAKETRHIEIDLGDSGLSYEPGDALGVYPKNNPAYVEALLVALQADGYAEVTLGKETLTLREAFYKHLDITGLSRVLVEKYAELSGSRVLAGLLADADPARLDGYLWGRQIIDLIEDFPLQGIPPQTFVDLLRRMPPRLYSIASSMKAHPGQVHLTVGVVRYHAHGRDREGVCSTYLAGRVGADERLAIFVQPNKHFRLPKDPATPLIMVGPGTGIAPFRGFVEEREATGAAGKNWLYFGDQRRATDYLYREEWEDKLSRGVLTRLDLAFSRDQERKVYVQTRMLENARDMYAWLEEGACFYVCGDASRMAHDVHQALLTIVMQEGGRTREQAEDYLEAMAASQRYLRDVY</sequence>
<dbReference type="NCBIfam" id="NF004859">
    <property type="entry name" value="PRK06214.1"/>
    <property type="match status" value="1"/>
</dbReference>
<dbReference type="SUPFAM" id="SSF48695">
    <property type="entry name" value="Multiheme cytochromes"/>
    <property type="match status" value="1"/>
</dbReference>
<gene>
    <name evidence="18" type="ORF">GNH96_01225</name>
</gene>
<dbReference type="InterPro" id="IPR039261">
    <property type="entry name" value="FNR_nucleotide-bd"/>
</dbReference>